<reference evidence="2 3" key="1">
    <citation type="submission" date="2016-10" db="EMBL/GenBank/DDBJ databases">
        <authorList>
            <person name="de Groot N.N."/>
        </authorList>
    </citation>
    <scope>NUCLEOTIDE SEQUENCE [LARGE SCALE GENOMIC DNA]</scope>
    <source>
        <strain evidence="2 3">CCM7597</strain>
    </source>
</reference>
<dbReference type="EMBL" id="FNQR01000006">
    <property type="protein sequence ID" value="SEA64359.1"/>
    <property type="molecule type" value="Genomic_DNA"/>
</dbReference>
<organism evidence="2 3">
    <name type="scientific">Thalassobacillus cyri</name>
    <dbReference type="NCBI Taxonomy" id="571932"/>
    <lineage>
        <taxon>Bacteria</taxon>
        <taxon>Bacillati</taxon>
        <taxon>Bacillota</taxon>
        <taxon>Bacilli</taxon>
        <taxon>Bacillales</taxon>
        <taxon>Bacillaceae</taxon>
        <taxon>Thalassobacillus</taxon>
    </lineage>
</organism>
<keyword evidence="1" id="KW-0472">Membrane</keyword>
<keyword evidence="3" id="KW-1185">Reference proteome</keyword>
<gene>
    <name evidence="2" type="ORF">SAMN05421743_106211</name>
</gene>
<keyword evidence="1" id="KW-0812">Transmembrane</keyword>
<dbReference type="RefSeq" id="WP_093044761.1">
    <property type="nucleotide sequence ID" value="NZ_FNQR01000006.1"/>
</dbReference>
<name>A0A1H4CVL6_9BACI</name>
<protein>
    <submittedName>
        <fullName evidence="2">Uncharacterized protein</fullName>
    </submittedName>
</protein>
<dbReference type="OrthoDB" id="2439508at2"/>
<evidence type="ECO:0000313" key="3">
    <source>
        <dbReference type="Proteomes" id="UP000198584"/>
    </source>
</evidence>
<dbReference type="Proteomes" id="UP000198584">
    <property type="component" value="Unassembled WGS sequence"/>
</dbReference>
<dbReference type="AlphaFoldDB" id="A0A1H4CVL6"/>
<evidence type="ECO:0000313" key="2">
    <source>
        <dbReference type="EMBL" id="SEA64359.1"/>
    </source>
</evidence>
<feature type="transmembrane region" description="Helical" evidence="1">
    <location>
        <begin position="6"/>
        <end position="26"/>
    </location>
</feature>
<accession>A0A1H4CVL6</accession>
<keyword evidence="1" id="KW-1133">Transmembrane helix</keyword>
<proteinExistence type="predicted"/>
<sequence>MEGIGLTIIIYLIGLFILYIIIETAVRRGINSSIIGLYLENKYGIQDTREKKNSFLDDDLNKD</sequence>
<evidence type="ECO:0000256" key="1">
    <source>
        <dbReference type="SAM" id="Phobius"/>
    </source>
</evidence>